<feature type="signal peptide" evidence="2">
    <location>
        <begin position="1"/>
        <end position="15"/>
    </location>
</feature>
<dbReference type="SUPFAM" id="SSF49503">
    <property type="entry name" value="Cupredoxins"/>
    <property type="match status" value="1"/>
</dbReference>
<protein>
    <recommendedName>
        <fullName evidence="5">Cupredoxin</fullName>
    </recommendedName>
</protein>
<evidence type="ECO:0000256" key="2">
    <source>
        <dbReference type="SAM" id="SignalP"/>
    </source>
</evidence>
<dbReference type="Gene3D" id="2.60.40.420">
    <property type="entry name" value="Cupredoxins - blue copper proteins"/>
    <property type="match status" value="1"/>
</dbReference>
<evidence type="ECO:0000313" key="3">
    <source>
        <dbReference type="EMBL" id="KAF2732397.1"/>
    </source>
</evidence>
<dbReference type="PANTHER" id="PTHR34883:SF15">
    <property type="entry name" value="EXTRACELLULAR SERINE-RICH PROTEIN"/>
    <property type="match status" value="1"/>
</dbReference>
<dbReference type="InterPro" id="IPR052953">
    <property type="entry name" value="Ser-rich/MCO-related"/>
</dbReference>
<gene>
    <name evidence="3" type="ORF">EJ04DRAFT_525325</name>
</gene>
<sequence>MRTVAILSLAASAFAATHVVEVGESGLHFEPQTVPADEGDTVIFKFYPQHDVAQAAFNAPCVGSNGGFYSGPFTGTDNGKKKFVYNVTSTSPIWFYCTTGKHCQQGMVGAINAPTSGNTIEAFAEAAKNTTTERPSAMSGGELEDDQQIASLTASGGGSASTNSPTASGSSAPSGSSTPSGTSASTTEASSSTPTGSSASPSSSGVADAISAPVTGVLAAVLGFAAWLL</sequence>
<dbReference type="Proteomes" id="UP000799444">
    <property type="component" value="Unassembled WGS sequence"/>
</dbReference>
<keyword evidence="4" id="KW-1185">Reference proteome</keyword>
<dbReference type="EMBL" id="ML996177">
    <property type="protein sequence ID" value="KAF2732397.1"/>
    <property type="molecule type" value="Genomic_DNA"/>
</dbReference>
<dbReference type="CDD" id="cd00920">
    <property type="entry name" value="Cupredoxin"/>
    <property type="match status" value="1"/>
</dbReference>
<evidence type="ECO:0008006" key="5">
    <source>
        <dbReference type="Google" id="ProtNLM"/>
    </source>
</evidence>
<accession>A0A9P4QWE6</accession>
<evidence type="ECO:0000313" key="4">
    <source>
        <dbReference type="Proteomes" id="UP000799444"/>
    </source>
</evidence>
<dbReference type="OrthoDB" id="2331100at2759"/>
<evidence type="ECO:0000256" key="1">
    <source>
        <dbReference type="SAM" id="MobiDB-lite"/>
    </source>
</evidence>
<reference evidence="3" key="1">
    <citation type="journal article" date="2020" name="Stud. Mycol.">
        <title>101 Dothideomycetes genomes: a test case for predicting lifestyles and emergence of pathogens.</title>
        <authorList>
            <person name="Haridas S."/>
            <person name="Albert R."/>
            <person name="Binder M."/>
            <person name="Bloem J."/>
            <person name="Labutti K."/>
            <person name="Salamov A."/>
            <person name="Andreopoulos B."/>
            <person name="Baker S."/>
            <person name="Barry K."/>
            <person name="Bills G."/>
            <person name="Bluhm B."/>
            <person name="Cannon C."/>
            <person name="Castanera R."/>
            <person name="Culley D."/>
            <person name="Daum C."/>
            <person name="Ezra D."/>
            <person name="Gonzalez J."/>
            <person name="Henrissat B."/>
            <person name="Kuo A."/>
            <person name="Liang C."/>
            <person name="Lipzen A."/>
            <person name="Lutzoni F."/>
            <person name="Magnuson J."/>
            <person name="Mondo S."/>
            <person name="Nolan M."/>
            <person name="Ohm R."/>
            <person name="Pangilinan J."/>
            <person name="Park H.-J."/>
            <person name="Ramirez L."/>
            <person name="Alfaro M."/>
            <person name="Sun H."/>
            <person name="Tritt A."/>
            <person name="Yoshinaga Y."/>
            <person name="Zwiers L.-H."/>
            <person name="Turgeon B."/>
            <person name="Goodwin S."/>
            <person name="Spatafora J."/>
            <person name="Crous P."/>
            <person name="Grigoriev I."/>
        </authorList>
    </citation>
    <scope>NUCLEOTIDE SEQUENCE</scope>
    <source>
        <strain evidence="3">CBS 125425</strain>
    </source>
</reference>
<dbReference type="PANTHER" id="PTHR34883">
    <property type="entry name" value="SERINE-RICH PROTEIN, PUTATIVE-RELATED-RELATED"/>
    <property type="match status" value="1"/>
</dbReference>
<organism evidence="3 4">
    <name type="scientific">Polyplosphaeria fusca</name>
    <dbReference type="NCBI Taxonomy" id="682080"/>
    <lineage>
        <taxon>Eukaryota</taxon>
        <taxon>Fungi</taxon>
        <taxon>Dikarya</taxon>
        <taxon>Ascomycota</taxon>
        <taxon>Pezizomycotina</taxon>
        <taxon>Dothideomycetes</taxon>
        <taxon>Pleosporomycetidae</taxon>
        <taxon>Pleosporales</taxon>
        <taxon>Tetraplosphaeriaceae</taxon>
        <taxon>Polyplosphaeria</taxon>
    </lineage>
</organism>
<keyword evidence="2" id="KW-0732">Signal</keyword>
<dbReference type="InterPro" id="IPR008972">
    <property type="entry name" value="Cupredoxin"/>
</dbReference>
<feature type="chain" id="PRO_5040125229" description="Cupredoxin" evidence="2">
    <location>
        <begin position="16"/>
        <end position="229"/>
    </location>
</feature>
<feature type="region of interest" description="Disordered" evidence="1">
    <location>
        <begin position="153"/>
        <end position="206"/>
    </location>
</feature>
<name>A0A9P4QWE6_9PLEO</name>
<feature type="compositionally biased region" description="Low complexity" evidence="1">
    <location>
        <begin position="153"/>
        <end position="205"/>
    </location>
</feature>
<dbReference type="AlphaFoldDB" id="A0A9P4QWE6"/>
<proteinExistence type="predicted"/>
<comment type="caution">
    <text evidence="3">The sequence shown here is derived from an EMBL/GenBank/DDBJ whole genome shotgun (WGS) entry which is preliminary data.</text>
</comment>